<feature type="region of interest" description="Disordered" evidence="1">
    <location>
        <begin position="26"/>
        <end position="54"/>
    </location>
</feature>
<dbReference type="InParanoid" id="A0A2P6MN85"/>
<keyword evidence="3" id="KW-1185">Reference proteome</keyword>
<feature type="compositionally biased region" description="Low complexity" evidence="1">
    <location>
        <begin position="83"/>
        <end position="94"/>
    </location>
</feature>
<feature type="compositionally biased region" description="Basic and acidic residues" evidence="1">
    <location>
        <begin position="95"/>
        <end position="107"/>
    </location>
</feature>
<name>A0A2P6MN85_9EUKA</name>
<protein>
    <submittedName>
        <fullName evidence="2">Uncharacterized protein</fullName>
    </submittedName>
</protein>
<feature type="compositionally biased region" description="Basic and acidic residues" evidence="1">
    <location>
        <begin position="124"/>
        <end position="133"/>
    </location>
</feature>
<proteinExistence type="predicted"/>
<evidence type="ECO:0000313" key="3">
    <source>
        <dbReference type="Proteomes" id="UP000241769"/>
    </source>
</evidence>
<gene>
    <name evidence="2" type="ORF">PROFUN_03482</name>
</gene>
<evidence type="ECO:0000313" key="2">
    <source>
        <dbReference type="EMBL" id="PRP73168.1"/>
    </source>
</evidence>
<sequence>MQDNRYDPNYSGPIYALHTLSESAPSTCPGIDGSPVYSPGIDDQHHVSDDETDVSDLDSVLTSLSQANSAFTSPTHADWHHLSFSTPTSSQPSTLEKRRVEVLHQVREPLPSPYKDPSLRKMKMTREEPRELDVSVSDTSIDSTPDS</sequence>
<evidence type="ECO:0000256" key="1">
    <source>
        <dbReference type="SAM" id="MobiDB-lite"/>
    </source>
</evidence>
<accession>A0A2P6MN85</accession>
<reference evidence="2 3" key="1">
    <citation type="journal article" date="2018" name="Genome Biol. Evol.">
        <title>Multiple Roots of Fruiting Body Formation in Amoebozoa.</title>
        <authorList>
            <person name="Hillmann F."/>
            <person name="Forbes G."/>
            <person name="Novohradska S."/>
            <person name="Ferling I."/>
            <person name="Riege K."/>
            <person name="Groth M."/>
            <person name="Westermann M."/>
            <person name="Marz M."/>
            <person name="Spaller T."/>
            <person name="Winckler T."/>
            <person name="Schaap P."/>
            <person name="Glockner G."/>
        </authorList>
    </citation>
    <scope>NUCLEOTIDE SEQUENCE [LARGE SCALE GENOMIC DNA]</scope>
    <source>
        <strain evidence="2 3">Jena</strain>
    </source>
</reference>
<feature type="region of interest" description="Disordered" evidence="1">
    <location>
        <begin position="76"/>
        <end position="147"/>
    </location>
</feature>
<organism evidence="2 3">
    <name type="scientific">Planoprotostelium fungivorum</name>
    <dbReference type="NCBI Taxonomy" id="1890364"/>
    <lineage>
        <taxon>Eukaryota</taxon>
        <taxon>Amoebozoa</taxon>
        <taxon>Evosea</taxon>
        <taxon>Variosea</taxon>
        <taxon>Cavosteliida</taxon>
        <taxon>Cavosteliaceae</taxon>
        <taxon>Planoprotostelium</taxon>
    </lineage>
</organism>
<dbReference type="Proteomes" id="UP000241769">
    <property type="component" value="Unassembled WGS sequence"/>
</dbReference>
<comment type="caution">
    <text evidence="2">The sequence shown here is derived from an EMBL/GenBank/DDBJ whole genome shotgun (WGS) entry which is preliminary data.</text>
</comment>
<dbReference type="AlphaFoldDB" id="A0A2P6MN85"/>
<feature type="compositionally biased region" description="Low complexity" evidence="1">
    <location>
        <begin position="134"/>
        <end position="147"/>
    </location>
</feature>
<dbReference type="EMBL" id="MDYQ01000661">
    <property type="protein sequence ID" value="PRP73168.1"/>
    <property type="molecule type" value="Genomic_DNA"/>
</dbReference>